<dbReference type="SUPFAM" id="SSF48371">
    <property type="entry name" value="ARM repeat"/>
    <property type="match status" value="1"/>
</dbReference>
<evidence type="ECO:0000256" key="16">
    <source>
        <dbReference type="SAM" id="MobiDB-lite"/>
    </source>
</evidence>
<evidence type="ECO:0000256" key="13">
    <source>
        <dbReference type="PIRSR" id="PIRSR634015-2"/>
    </source>
</evidence>
<comment type="catalytic activity">
    <reaction evidence="1">
        <text>Release of an N-terminal amino acid, Xaa-|-Yaa- from a peptide, amide or arylamide. Xaa is preferably Ala, but may be most amino acids including Pro (slow action). When a terminal hydrophobic residue is followed by a prolyl residue, the two may be released as an intact Xaa-Pro dipeptide.</text>
        <dbReference type="EC" id="3.4.11.2"/>
    </reaction>
</comment>
<dbReference type="GO" id="GO:0008237">
    <property type="term" value="F:metallopeptidase activity"/>
    <property type="evidence" value="ECO:0007669"/>
    <property type="project" value="UniProtKB-KW"/>
</dbReference>
<dbReference type="InterPro" id="IPR034015">
    <property type="entry name" value="M1_LTA4H"/>
</dbReference>
<feature type="binding site" evidence="14">
    <location>
        <position position="339"/>
    </location>
    <ligand>
        <name>Zn(2+)</name>
        <dbReference type="ChEBI" id="CHEBI:29105"/>
        <note>catalytic</note>
    </ligand>
</feature>
<dbReference type="PANTHER" id="PTHR45726">
    <property type="entry name" value="LEUKOTRIENE A-4 HYDROLASE"/>
    <property type="match status" value="1"/>
</dbReference>
<feature type="compositionally biased region" description="Polar residues" evidence="16">
    <location>
        <begin position="33"/>
        <end position="44"/>
    </location>
</feature>
<keyword evidence="20" id="KW-1185">Reference proteome</keyword>
<dbReference type="Gene3D" id="1.10.390.10">
    <property type="entry name" value="Neutral Protease Domain 2"/>
    <property type="match status" value="1"/>
</dbReference>
<dbReference type="Gene3D" id="3.30.2010.30">
    <property type="match status" value="1"/>
</dbReference>
<evidence type="ECO:0000256" key="12">
    <source>
        <dbReference type="PIRSR" id="PIRSR634015-1"/>
    </source>
</evidence>
<feature type="binding site" evidence="13">
    <location>
        <begin position="589"/>
        <end position="591"/>
    </location>
    <ligand>
        <name>a peptide</name>
        <dbReference type="ChEBI" id="CHEBI:60466"/>
    </ligand>
</feature>
<dbReference type="EMBL" id="AAWS01000006">
    <property type="protein sequence ID" value="EAY30516.1"/>
    <property type="molecule type" value="Genomic_DNA"/>
</dbReference>
<feature type="active site" description="Proton acceptor" evidence="12">
    <location>
        <position position="336"/>
    </location>
</feature>
<dbReference type="PROSITE" id="PS51257">
    <property type="entry name" value="PROKAR_LIPOPROTEIN"/>
    <property type="match status" value="1"/>
</dbReference>
<comment type="subcellular location">
    <subcellularLocation>
        <location evidence="2">Cytoplasm</location>
    </subcellularLocation>
</comment>
<keyword evidence="10 14" id="KW-0862">Zinc</keyword>
<dbReference type="FunFam" id="3.30.2010.30:FF:000001">
    <property type="entry name" value="Leukotriene A(4) hydrolase"/>
    <property type="match status" value="1"/>
</dbReference>
<evidence type="ECO:0000256" key="9">
    <source>
        <dbReference type="ARBA" id="ARBA00022801"/>
    </source>
</evidence>
<evidence type="ECO:0000256" key="17">
    <source>
        <dbReference type="SAM" id="SignalP"/>
    </source>
</evidence>
<dbReference type="InterPro" id="IPR038502">
    <property type="entry name" value="M1_LTA-4_hydro/amino_C_sf"/>
</dbReference>
<dbReference type="Gene3D" id="2.60.40.1730">
    <property type="entry name" value="tricorn interacting facor f3 domain"/>
    <property type="match status" value="1"/>
</dbReference>
<dbReference type="GO" id="GO:0006508">
    <property type="term" value="P:proteolysis"/>
    <property type="evidence" value="ECO:0007669"/>
    <property type="project" value="UniProtKB-KW"/>
</dbReference>
<evidence type="ECO:0000256" key="15">
    <source>
        <dbReference type="SAM" id="Coils"/>
    </source>
</evidence>
<feature type="active site" description="Proton donor" evidence="12">
    <location>
        <position position="421"/>
    </location>
</feature>
<keyword evidence="17" id="KW-0732">Signal</keyword>
<dbReference type="InterPro" id="IPR045357">
    <property type="entry name" value="Aminopeptidase_N-like_N"/>
</dbReference>
<evidence type="ECO:0000256" key="7">
    <source>
        <dbReference type="ARBA" id="ARBA00022670"/>
    </source>
</evidence>
<dbReference type="Gene3D" id="1.25.40.320">
    <property type="entry name" value="Peptidase M1, leukotriene A4 hydrolase/aminopeptidase C-terminal domain"/>
    <property type="match status" value="1"/>
</dbReference>
<dbReference type="InterPro" id="IPR015211">
    <property type="entry name" value="Peptidase_M1_C"/>
</dbReference>
<keyword evidence="15" id="KW-0175">Coiled coil</keyword>
<dbReference type="SUPFAM" id="SSF63737">
    <property type="entry name" value="Leukotriene A4 hydrolase N-terminal domain"/>
    <property type="match status" value="1"/>
</dbReference>
<protein>
    <recommendedName>
        <fullName evidence="5">Aminopeptidase N</fullName>
        <ecNumber evidence="4">3.4.11.2</ecNumber>
    </recommendedName>
</protein>
<evidence type="ECO:0000256" key="3">
    <source>
        <dbReference type="ARBA" id="ARBA00010136"/>
    </source>
</evidence>
<evidence type="ECO:0000256" key="5">
    <source>
        <dbReference type="ARBA" id="ARBA00015611"/>
    </source>
</evidence>
<dbReference type="InterPro" id="IPR014782">
    <property type="entry name" value="Peptidase_M1_dom"/>
</dbReference>
<evidence type="ECO:0000259" key="18">
    <source>
        <dbReference type="SMART" id="SM01263"/>
    </source>
</evidence>
<evidence type="ECO:0000256" key="6">
    <source>
        <dbReference type="ARBA" id="ARBA00022490"/>
    </source>
</evidence>
<feature type="binding site" evidence="14">
    <location>
        <position position="358"/>
    </location>
    <ligand>
        <name>Zn(2+)</name>
        <dbReference type="ChEBI" id="CHEBI:29105"/>
        <note>catalytic</note>
    </ligand>
</feature>
<evidence type="ECO:0000256" key="2">
    <source>
        <dbReference type="ARBA" id="ARBA00004496"/>
    </source>
</evidence>
<organism evidence="19 20">
    <name type="scientific">Microscilla marina ATCC 23134</name>
    <dbReference type="NCBI Taxonomy" id="313606"/>
    <lineage>
        <taxon>Bacteria</taxon>
        <taxon>Pseudomonadati</taxon>
        <taxon>Bacteroidota</taxon>
        <taxon>Cytophagia</taxon>
        <taxon>Cytophagales</taxon>
        <taxon>Microscillaceae</taxon>
        <taxon>Microscilla</taxon>
    </lineage>
</organism>
<keyword evidence="8 14" id="KW-0479">Metal-binding</keyword>
<sequence>MKNKLLHLLSIAGLLLVLVSCGDSNDNKENGDSTKTQDTSRATSTTKNMELKSVDVHTFAKAKEAVMTDLALDIKVDFDNKIIAGKAIITLDNKAKTDELYLDTKELGINKVTIGDDEKEAKFTLESTIEHLGNALVIDISPDTKKVTVYYQTNPQAEALQWLSPQQTAGKKHPFLFTQSQAILARSWVPCQDSPGIRFTYSAKITVPKGLMALMSAENPVEKNAEGVYNFKMPQPIPAYLLALSVGDLAFGKIGERTGVYAEPAMLDKCTYEFANMEKMLEAAEGIYGKYEWGRYDVIVLPPSFPFGGMENPRLTFATPTILAGDRSLTSLIAHELAHSWSGNLVTNKTWNDFWLNEGFTVFFERKIMEALRGESYAEMLAKLGLQDLQETVKELEKEDTKLKLALKGRNPDDGMNDIAYEKGYFFLRLIAETVGKEKFDEFLKNYFAQYKFQSMDTEGFLVHLKQALPEATKLNLDEWVYQPGLPANCPKVKATRFENIDKAYAAWEGGKNPAKLDTKEWSTHEWLHFLRKLPTKVELAKLKELDAAFKLTQSGNSEIAAEWLSRAVPSGYNEAYPALEKFLINVGRRKFLVPLYKSMITTEEGKALAKQIYAKARPNYHSVSYNTIDKLLK</sequence>
<dbReference type="InterPro" id="IPR027268">
    <property type="entry name" value="Peptidase_M4/M1_CTD_sf"/>
</dbReference>
<evidence type="ECO:0000313" key="20">
    <source>
        <dbReference type="Proteomes" id="UP000004095"/>
    </source>
</evidence>
<dbReference type="GO" id="GO:0016285">
    <property type="term" value="F:alanyl aminopeptidase activity"/>
    <property type="evidence" value="ECO:0007669"/>
    <property type="project" value="UniProtKB-EC"/>
</dbReference>
<name>A1ZG99_MICM2</name>
<dbReference type="Pfam" id="PF17900">
    <property type="entry name" value="Peptidase_M1_N"/>
    <property type="match status" value="1"/>
</dbReference>
<feature type="signal peptide" evidence="17">
    <location>
        <begin position="1"/>
        <end position="25"/>
    </location>
</feature>
<feature type="domain" description="Peptidase M1 leukotriene A4 hydrolase/aminopeptidase C-terminal" evidence="18">
    <location>
        <begin position="499"/>
        <end position="633"/>
    </location>
</feature>
<dbReference type="InterPro" id="IPR016024">
    <property type="entry name" value="ARM-type_fold"/>
</dbReference>
<evidence type="ECO:0000256" key="8">
    <source>
        <dbReference type="ARBA" id="ARBA00022723"/>
    </source>
</evidence>
<dbReference type="InterPro" id="IPR042097">
    <property type="entry name" value="Aminopeptidase_N-like_N_sf"/>
</dbReference>
<dbReference type="EC" id="3.4.11.2" evidence="4"/>
<dbReference type="Pfam" id="PF01433">
    <property type="entry name" value="Peptidase_M1"/>
    <property type="match status" value="1"/>
</dbReference>
<keyword evidence="11" id="KW-0482">Metalloprotease</keyword>
<comment type="cofactor">
    <cofactor evidence="14">
        <name>Zn(2+)</name>
        <dbReference type="ChEBI" id="CHEBI:29105"/>
    </cofactor>
    <text evidence="14">Binds 1 zinc ion per subunit.</text>
</comment>
<dbReference type="MEROPS" id="M01.031"/>
<dbReference type="SUPFAM" id="SSF55486">
    <property type="entry name" value="Metalloproteases ('zincins'), catalytic domain"/>
    <property type="match status" value="1"/>
</dbReference>
<evidence type="ECO:0000256" key="14">
    <source>
        <dbReference type="PIRSR" id="PIRSR634015-3"/>
    </source>
</evidence>
<feature type="binding site" evidence="13">
    <location>
        <begin position="179"/>
        <end position="181"/>
    </location>
    <ligand>
        <name>a peptide</name>
        <dbReference type="ChEBI" id="CHEBI:60466"/>
    </ligand>
</feature>
<feature type="binding site" evidence="14">
    <location>
        <position position="335"/>
    </location>
    <ligand>
        <name>Zn(2+)</name>
        <dbReference type="ChEBI" id="CHEBI:29105"/>
        <note>catalytic</note>
    </ligand>
</feature>
<gene>
    <name evidence="19" type="ORF">M23134_03152</name>
</gene>
<accession>A1ZG99</accession>
<dbReference type="Pfam" id="PF09127">
    <property type="entry name" value="Leuk-A4-hydro_C"/>
    <property type="match status" value="1"/>
</dbReference>
<dbReference type="InterPro" id="IPR049980">
    <property type="entry name" value="LTA4H_cat"/>
</dbReference>
<keyword evidence="6" id="KW-0963">Cytoplasm</keyword>
<evidence type="ECO:0000256" key="10">
    <source>
        <dbReference type="ARBA" id="ARBA00022833"/>
    </source>
</evidence>
<dbReference type="PRINTS" id="PR00756">
    <property type="entry name" value="ALADIPTASE"/>
</dbReference>
<dbReference type="Proteomes" id="UP000004095">
    <property type="component" value="Unassembled WGS sequence"/>
</dbReference>
<reference evidence="19 20" key="1">
    <citation type="submission" date="2007-01" db="EMBL/GenBank/DDBJ databases">
        <authorList>
            <person name="Haygood M."/>
            <person name="Podell S."/>
            <person name="Anderson C."/>
            <person name="Hopkinson B."/>
            <person name="Roe K."/>
            <person name="Barbeau K."/>
            <person name="Gaasterland T."/>
            <person name="Ferriera S."/>
            <person name="Johnson J."/>
            <person name="Kravitz S."/>
            <person name="Beeson K."/>
            <person name="Sutton G."/>
            <person name="Rogers Y.-H."/>
            <person name="Friedman R."/>
            <person name="Frazier M."/>
            <person name="Venter J.C."/>
        </authorList>
    </citation>
    <scope>NUCLEOTIDE SEQUENCE [LARGE SCALE GENOMIC DNA]</scope>
    <source>
        <strain evidence="19 20">ATCC 23134</strain>
    </source>
</reference>
<dbReference type="RefSeq" id="WP_002694751.1">
    <property type="nucleotide sequence ID" value="NZ_AAWS01000006.1"/>
</dbReference>
<dbReference type="CDD" id="cd09599">
    <property type="entry name" value="M1_LTA4H"/>
    <property type="match status" value="1"/>
</dbReference>
<evidence type="ECO:0000256" key="11">
    <source>
        <dbReference type="ARBA" id="ARBA00023049"/>
    </source>
</evidence>
<dbReference type="PANTHER" id="PTHR45726:SF3">
    <property type="entry name" value="LEUKOTRIENE A-4 HYDROLASE"/>
    <property type="match status" value="1"/>
</dbReference>
<dbReference type="SMART" id="SM01263">
    <property type="entry name" value="Leuk-A4-hydro_C"/>
    <property type="match status" value="1"/>
</dbReference>
<proteinExistence type="inferred from homology"/>
<comment type="caution">
    <text evidence="19">The sequence shown here is derived from an EMBL/GenBank/DDBJ whole genome shotgun (WGS) entry which is preliminary data.</text>
</comment>
<comment type="similarity">
    <text evidence="3">Belongs to the peptidase M1 family.</text>
</comment>
<evidence type="ECO:0000256" key="4">
    <source>
        <dbReference type="ARBA" id="ARBA00012564"/>
    </source>
</evidence>
<evidence type="ECO:0000313" key="19">
    <source>
        <dbReference type="EMBL" id="EAY30516.1"/>
    </source>
</evidence>
<evidence type="ECO:0000256" key="1">
    <source>
        <dbReference type="ARBA" id="ARBA00000098"/>
    </source>
</evidence>
<keyword evidence="7" id="KW-0645">Protease</keyword>
<dbReference type="AlphaFoldDB" id="A1ZG99"/>
<feature type="binding site" evidence="13">
    <location>
        <begin position="306"/>
        <end position="311"/>
    </location>
    <ligand>
        <name>a peptide</name>
        <dbReference type="ChEBI" id="CHEBI:60466"/>
    </ligand>
</feature>
<feature type="coiled-coil region" evidence="15">
    <location>
        <begin position="379"/>
        <end position="406"/>
    </location>
</feature>
<keyword evidence="9 19" id="KW-0378">Hydrolase</keyword>
<dbReference type="GO" id="GO:0005737">
    <property type="term" value="C:cytoplasm"/>
    <property type="evidence" value="ECO:0007669"/>
    <property type="project" value="UniProtKB-SubCell"/>
</dbReference>
<feature type="chain" id="PRO_5002641575" description="Aminopeptidase N" evidence="17">
    <location>
        <begin position="26"/>
        <end position="634"/>
    </location>
</feature>
<dbReference type="GO" id="GO:0008270">
    <property type="term" value="F:zinc ion binding"/>
    <property type="evidence" value="ECO:0007669"/>
    <property type="project" value="InterPro"/>
</dbReference>
<dbReference type="InterPro" id="IPR001930">
    <property type="entry name" value="Peptidase_M1"/>
</dbReference>
<dbReference type="eggNOG" id="COG0308">
    <property type="taxonomic scope" value="Bacteria"/>
</dbReference>
<feature type="region of interest" description="Disordered" evidence="16">
    <location>
        <begin position="25"/>
        <end position="44"/>
    </location>
</feature>